<protein>
    <submittedName>
        <fullName evidence="2">Uncharacterized protein</fullName>
    </submittedName>
</protein>
<evidence type="ECO:0000313" key="3">
    <source>
        <dbReference type="Proteomes" id="UP001063698"/>
    </source>
</evidence>
<gene>
    <name evidence="2" type="ORF">IPA_07365</name>
</gene>
<dbReference type="Proteomes" id="UP001063698">
    <property type="component" value="Chromosome"/>
</dbReference>
<dbReference type="AlphaFoldDB" id="A0A977KAZ6"/>
<keyword evidence="1" id="KW-0472">Membrane</keyword>
<keyword evidence="3" id="KW-1185">Reference proteome</keyword>
<dbReference type="KEGG" id="ipc:IPA_07365"/>
<keyword evidence="1" id="KW-1133">Transmembrane helix</keyword>
<organism evidence="2 3">
    <name type="scientific">Ignicoccus pacificus DSM 13166</name>
    <dbReference type="NCBI Taxonomy" id="940294"/>
    <lineage>
        <taxon>Archaea</taxon>
        <taxon>Thermoproteota</taxon>
        <taxon>Thermoprotei</taxon>
        <taxon>Desulfurococcales</taxon>
        <taxon>Desulfurococcaceae</taxon>
        <taxon>Ignicoccus</taxon>
    </lineage>
</organism>
<keyword evidence="1" id="KW-0812">Transmembrane</keyword>
<reference evidence="2" key="1">
    <citation type="submission" date="2013-11" db="EMBL/GenBank/DDBJ databases">
        <title>Comparative genomics of Ignicoccus.</title>
        <authorList>
            <person name="Podar M."/>
        </authorList>
    </citation>
    <scope>NUCLEOTIDE SEQUENCE</scope>
    <source>
        <strain evidence="2">DSM 13166</strain>
    </source>
</reference>
<accession>A0A977KAZ6</accession>
<dbReference type="EMBL" id="CP006868">
    <property type="protein sequence ID" value="UXD21733.1"/>
    <property type="molecule type" value="Genomic_DNA"/>
</dbReference>
<evidence type="ECO:0000313" key="2">
    <source>
        <dbReference type="EMBL" id="UXD21733.1"/>
    </source>
</evidence>
<feature type="transmembrane region" description="Helical" evidence="1">
    <location>
        <begin position="6"/>
        <end position="26"/>
    </location>
</feature>
<sequence length="97" mass="11002">MERLDDLVSLMLIGALVALTTAMMLVNSKKKKEEEKKFITVLKCPKCGFQKERDWKQGDFVGLVEGKCPKCGALMEVYAIYKEGEEEEEETKSLIPI</sequence>
<evidence type="ECO:0000256" key="1">
    <source>
        <dbReference type="SAM" id="Phobius"/>
    </source>
</evidence>
<proteinExistence type="predicted"/>
<name>A0A977KAZ6_9CREN</name>